<evidence type="ECO:0000256" key="1">
    <source>
        <dbReference type="SAM" id="MobiDB-lite"/>
    </source>
</evidence>
<feature type="signal peptide" evidence="2">
    <location>
        <begin position="1"/>
        <end position="27"/>
    </location>
</feature>
<dbReference type="RefSeq" id="WP_204040836.1">
    <property type="nucleotide sequence ID" value="NZ_BOOA01000015.1"/>
</dbReference>
<evidence type="ECO:0008006" key="5">
    <source>
        <dbReference type="Google" id="ProtNLM"/>
    </source>
</evidence>
<reference evidence="3" key="1">
    <citation type="submission" date="2021-01" db="EMBL/GenBank/DDBJ databases">
        <title>Whole genome shotgun sequence of Acrocarpospora phusangensis NBRC 108782.</title>
        <authorList>
            <person name="Komaki H."/>
            <person name="Tamura T."/>
        </authorList>
    </citation>
    <scope>NUCLEOTIDE SEQUENCE</scope>
    <source>
        <strain evidence="3">NBRC 108782</strain>
    </source>
</reference>
<feature type="chain" id="PRO_5039620877" description="Htaa domain-containing protein" evidence="2">
    <location>
        <begin position="28"/>
        <end position="352"/>
    </location>
</feature>
<organism evidence="3 4">
    <name type="scientific">Acrocarpospora phusangensis</name>
    <dbReference type="NCBI Taxonomy" id="1070424"/>
    <lineage>
        <taxon>Bacteria</taxon>
        <taxon>Bacillati</taxon>
        <taxon>Actinomycetota</taxon>
        <taxon>Actinomycetes</taxon>
        <taxon>Streptosporangiales</taxon>
        <taxon>Streptosporangiaceae</taxon>
        <taxon>Acrocarpospora</taxon>
    </lineage>
</organism>
<evidence type="ECO:0000313" key="3">
    <source>
        <dbReference type="EMBL" id="GIH24058.1"/>
    </source>
</evidence>
<name>A0A919QAZ5_9ACTN</name>
<keyword evidence="4" id="KW-1185">Reference proteome</keyword>
<proteinExistence type="predicted"/>
<gene>
    <name evidence="3" type="ORF">Aph01nite_23680</name>
</gene>
<dbReference type="EMBL" id="BOOA01000015">
    <property type="protein sequence ID" value="GIH24058.1"/>
    <property type="molecule type" value="Genomic_DNA"/>
</dbReference>
<dbReference type="AlphaFoldDB" id="A0A919QAZ5"/>
<protein>
    <recommendedName>
        <fullName evidence="5">Htaa domain-containing protein</fullName>
    </recommendedName>
</protein>
<evidence type="ECO:0000313" key="4">
    <source>
        <dbReference type="Proteomes" id="UP000640052"/>
    </source>
</evidence>
<comment type="caution">
    <text evidence="3">The sequence shown here is derived from an EMBL/GenBank/DDBJ whole genome shotgun (WGS) entry which is preliminary data.</text>
</comment>
<feature type="region of interest" description="Disordered" evidence="1">
    <location>
        <begin position="225"/>
        <end position="250"/>
    </location>
</feature>
<dbReference type="Proteomes" id="UP000640052">
    <property type="component" value="Unassembled WGS sequence"/>
</dbReference>
<sequence length="352" mass="38824">MLRRISAVLIAAAMGTATLVVAPAANATPVAKPVIKDIAVNPSPVVVTSSTAVTATFSFGTQFADASKVSAAIQAPGGNPTSVSLTSSDNSTKWRGTADFTRQSAEGDWKLLITAASGNEVTKETREFKVIQVWETDIRGFSAFPEPIEAGQYLNLRGQLLANSLAGFKGLADQGVWITFKERGSSTYKRIAWDRTDHRGFFSERVKVFKSGWWRAEYEGVSNKFHPSTSDSDQVDVRHKPRPPAPKPDLDSRIIKFNASPEPVKYGKYVYLRGLLQVKDGWSWDGYDGKVTIWFKTKFGSWKYVKTTWANGSGAFYTKTKATKSGYWKAVFSGDRDVDPSSSVRDHVRVKR</sequence>
<keyword evidence="2" id="KW-0732">Signal</keyword>
<evidence type="ECO:0000256" key="2">
    <source>
        <dbReference type="SAM" id="SignalP"/>
    </source>
</evidence>
<accession>A0A919QAZ5</accession>